<name>A0A2N7AVN0_9LACO</name>
<dbReference type="OrthoDB" id="370441at2"/>
<dbReference type="EMBL" id="NIPR01000007">
    <property type="protein sequence ID" value="PMD72240.1"/>
    <property type="molecule type" value="Genomic_DNA"/>
</dbReference>
<evidence type="ECO:0008006" key="4">
    <source>
        <dbReference type="Google" id="ProtNLM"/>
    </source>
</evidence>
<comment type="caution">
    <text evidence="2">The sequence shown here is derived from an EMBL/GenBank/DDBJ whole genome shotgun (WGS) entry which is preliminary data.</text>
</comment>
<dbReference type="InterPro" id="IPR032675">
    <property type="entry name" value="LRR_dom_sf"/>
</dbReference>
<dbReference type="InterPro" id="IPR005046">
    <property type="entry name" value="DUF285"/>
</dbReference>
<feature type="transmembrane region" description="Helical" evidence="1">
    <location>
        <begin position="12"/>
        <end position="32"/>
    </location>
</feature>
<evidence type="ECO:0000313" key="3">
    <source>
        <dbReference type="Proteomes" id="UP000235649"/>
    </source>
</evidence>
<dbReference type="SUPFAM" id="SSF52058">
    <property type="entry name" value="L domain-like"/>
    <property type="match status" value="1"/>
</dbReference>
<evidence type="ECO:0000313" key="2">
    <source>
        <dbReference type="EMBL" id="PMD72240.1"/>
    </source>
</evidence>
<evidence type="ECO:0000256" key="1">
    <source>
        <dbReference type="SAM" id="Phobius"/>
    </source>
</evidence>
<keyword evidence="1" id="KW-0472">Membrane</keyword>
<dbReference type="Pfam" id="PF03382">
    <property type="entry name" value="DUF285"/>
    <property type="match status" value="3"/>
</dbReference>
<dbReference type="InterPro" id="IPR011889">
    <property type="entry name" value="Liste_lipo_26"/>
</dbReference>
<protein>
    <recommendedName>
        <fullName evidence="4">BspA family leucine-rich repeat surface protein</fullName>
    </recommendedName>
</protein>
<gene>
    <name evidence="2" type="ORF">CBP76_03640</name>
</gene>
<dbReference type="Proteomes" id="UP000235649">
    <property type="component" value="Unassembled WGS sequence"/>
</dbReference>
<sequence length="823" mass="90369">MSYFFRKINSYKFNYQLFFMLINVLFGGIIFLNSNQIIKADSTTDIQKIMNIDSNLTTNKSTTFQNIAPLTATIGNSGMDGTCTWDIDSNGKLTIHAGTLNDGQGSWISYASSITSVYVDPGVSILGTTVDNGPLSGLTNVKTIDVTNLNVSNATGLQAFFKNDSNLTEIDGLNTWNISKCTNISWLFYGDSLLTTMDISGFDTSNVTDMSYTLSGLNLTKIGSNQITNWDVSKVNTMGYLFYNTIFDSLNLSNWDFSSVTTMPGMFSGDDNLDKVKNLADWDTSKVTNMSAMFSHTKEDNLSFLENWDVSNVKDMSYMFSGNSNLTGLDISNWNTTSLSNAGYMFYNSPLLNEDNLKGYQNLVTNKTTNMEGMFSFTGFKTIDLSKYDTSNVTSLSYLFNGDKSLKKIIGNFKTGSVTSMDYAFRNTNLSDLSEFNLADWDTSKVKSMSYTFSNTGIPDFSFLKSWKTGSLTNMNTTFSGITSATTIPLQDWDVSKVTSFSNTFSNAKTLTSLPIGSWDTASAKSMSNMFTNDGSISSLDVSSWNTSNVTDFNSIFSSMTNLQTLDLSNFDTTKAAATADAIDATTTKVTKATNVDNIFANDTSLWKIKLGPKVVLRTTAGISTPVPGTAIAGTSYKADIDRWQIVDETDGGTDHKPVGDLITNTEIMEKYSKSGNSATTYVWQQQPKVDISLQVPDIEFGNVSNYSGLVHRKSSDLSIKVTNNDYPVASIQSTLTVAMERPFTDTTDSTKTLSNVLIFKDDDSSSTLSSDPTEIYDGKFDSGTNKLKWDKNHGVLLNMDNDVQASTGRYTTTLDWTLTSSI</sequence>
<keyword evidence="1" id="KW-1133">Transmembrane helix</keyword>
<keyword evidence="3" id="KW-1185">Reference proteome</keyword>
<dbReference type="NCBIfam" id="TIGR02167">
    <property type="entry name" value="Liste_lipo_26"/>
    <property type="match status" value="8"/>
</dbReference>
<dbReference type="RefSeq" id="WP_102195583.1">
    <property type="nucleotide sequence ID" value="NZ_NIPR01000007.1"/>
</dbReference>
<accession>A0A2N7AVN0</accession>
<dbReference type="Gene3D" id="3.80.10.10">
    <property type="entry name" value="Ribonuclease Inhibitor"/>
    <property type="match status" value="2"/>
</dbReference>
<proteinExistence type="predicted"/>
<dbReference type="AlphaFoldDB" id="A0A2N7AVN0"/>
<reference evidence="2 3" key="1">
    <citation type="submission" date="2017-05" db="EMBL/GenBank/DDBJ databases">
        <title>Lactobacillus nurukis nov., sp. nov., isolated from nuruk.</title>
        <authorList>
            <person name="Kim S.-J."/>
        </authorList>
    </citation>
    <scope>NUCLEOTIDE SEQUENCE [LARGE SCALE GENOMIC DNA]</scope>
    <source>
        <strain evidence="2 3">SYF10-1a</strain>
    </source>
</reference>
<organism evidence="2 3">
    <name type="scientific">Companilactobacillus nuruki</name>
    <dbReference type="NCBI Taxonomy" id="1993540"/>
    <lineage>
        <taxon>Bacteria</taxon>
        <taxon>Bacillati</taxon>
        <taxon>Bacillota</taxon>
        <taxon>Bacilli</taxon>
        <taxon>Lactobacillales</taxon>
        <taxon>Lactobacillaceae</taxon>
        <taxon>Companilactobacillus</taxon>
    </lineage>
</organism>
<keyword evidence="1" id="KW-0812">Transmembrane</keyword>